<proteinExistence type="predicted"/>
<comment type="caution">
    <text evidence="1">The sequence shown here is derived from an EMBL/GenBank/DDBJ whole genome shotgun (WGS) entry which is preliminary data.</text>
</comment>
<gene>
    <name evidence="1" type="ORF">HAX54_036415</name>
</gene>
<feature type="non-terminal residue" evidence="1">
    <location>
        <position position="1"/>
    </location>
</feature>
<reference evidence="1 2" key="1">
    <citation type="journal article" date="2021" name="BMC Genomics">
        <title>Datura genome reveals duplications of psychoactive alkaloid biosynthetic genes and high mutation rate following tissue culture.</title>
        <authorList>
            <person name="Rajewski A."/>
            <person name="Carter-House D."/>
            <person name="Stajich J."/>
            <person name="Litt A."/>
        </authorList>
    </citation>
    <scope>NUCLEOTIDE SEQUENCE [LARGE SCALE GENOMIC DNA]</scope>
    <source>
        <strain evidence="1">AR-01</strain>
    </source>
</reference>
<keyword evidence="2" id="KW-1185">Reference proteome</keyword>
<evidence type="ECO:0000313" key="1">
    <source>
        <dbReference type="EMBL" id="MCE5167085.1"/>
    </source>
</evidence>
<sequence length="102" mass="11722">RRLHLHLRRHSRRESSRKWKNNIRIFVGGEKVPVERFVLINITAVFKECPMGHINKLNVMSLSYVASAKETRVSSQPAGGCRIYHDALTNKPLEVLTIFLLA</sequence>
<name>A0ABS8Y939_DATST</name>
<accession>A0ABS8Y939</accession>
<evidence type="ECO:0000313" key="2">
    <source>
        <dbReference type="Proteomes" id="UP000823775"/>
    </source>
</evidence>
<dbReference type="Proteomes" id="UP000823775">
    <property type="component" value="Unassembled WGS sequence"/>
</dbReference>
<dbReference type="EMBL" id="JACEIK010048271">
    <property type="protein sequence ID" value="MCE5167085.1"/>
    <property type="molecule type" value="Genomic_DNA"/>
</dbReference>
<feature type="non-terminal residue" evidence="1">
    <location>
        <position position="102"/>
    </location>
</feature>
<protein>
    <submittedName>
        <fullName evidence="1">Uncharacterized protein</fullName>
    </submittedName>
</protein>
<organism evidence="1 2">
    <name type="scientific">Datura stramonium</name>
    <name type="common">Jimsonweed</name>
    <name type="synonym">Common thornapple</name>
    <dbReference type="NCBI Taxonomy" id="4076"/>
    <lineage>
        <taxon>Eukaryota</taxon>
        <taxon>Viridiplantae</taxon>
        <taxon>Streptophyta</taxon>
        <taxon>Embryophyta</taxon>
        <taxon>Tracheophyta</taxon>
        <taxon>Spermatophyta</taxon>
        <taxon>Magnoliopsida</taxon>
        <taxon>eudicotyledons</taxon>
        <taxon>Gunneridae</taxon>
        <taxon>Pentapetalae</taxon>
        <taxon>asterids</taxon>
        <taxon>lamiids</taxon>
        <taxon>Solanales</taxon>
        <taxon>Solanaceae</taxon>
        <taxon>Solanoideae</taxon>
        <taxon>Datureae</taxon>
        <taxon>Datura</taxon>
    </lineage>
</organism>